<dbReference type="Pfam" id="PF18029">
    <property type="entry name" value="Glyoxalase_6"/>
    <property type="match status" value="2"/>
</dbReference>
<protein>
    <submittedName>
        <fullName evidence="2">VOC family protein</fullName>
    </submittedName>
</protein>
<dbReference type="Gene3D" id="3.10.180.10">
    <property type="entry name" value="2,3-Dihydroxybiphenyl 1,2-Dioxygenase, domain 1"/>
    <property type="match status" value="2"/>
</dbReference>
<evidence type="ECO:0000313" key="2">
    <source>
        <dbReference type="EMBL" id="GAA4984166.1"/>
    </source>
</evidence>
<dbReference type="EMBL" id="BAABIL010000374">
    <property type="protein sequence ID" value="GAA4984166.1"/>
    <property type="molecule type" value="Genomic_DNA"/>
</dbReference>
<dbReference type="PANTHER" id="PTHR35908:SF1">
    <property type="entry name" value="CONSERVED PROTEIN"/>
    <property type="match status" value="1"/>
</dbReference>
<organism evidence="2 3">
    <name type="scientific">Kineococcus glutinatus</name>
    <dbReference type="NCBI Taxonomy" id="1070872"/>
    <lineage>
        <taxon>Bacteria</taxon>
        <taxon>Bacillati</taxon>
        <taxon>Actinomycetota</taxon>
        <taxon>Actinomycetes</taxon>
        <taxon>Kineosporiales</taxon>
        <taxon>Kineosporiaceae</taxon>
        <taxon>Kineococcus</taxon>
    </lineage>
</organism>
<gene>
    <name evidence="2" type="ORF">GCM10023225_24150</name>
</gene>
<evidence type="ECO:0000313" key="3">
    <source>
        <dbReference type="Proteomes" id="UP001501195"/>
    </source>
</evidence>
<dbReference type="PANTHER" id="PTHR35908">
    <property type="entry name" value="HYPOTHETICAL FUSION PROTEIN"/>
    <property type="match status" value="1"/>
</dbReference>
<dbReference type="CDD" id="cd06587">
    <property type="entry name" value="VOC"/>
    <property type="match status" value="1"/>
</dbReference>
<proteinExistence type="predicted"/>
<comment type="caution">
    <text evidence="2">The sequence shown here is derived from an EMBL/GenBank/DDBJ whole genome shotgun (WGS) entry which is preliminary data.</text>
</comment>
<accession>A0ABP9I0F4</accession>
<keyword evidence="3" id="KW-1185">Reference proteome</keyword>
<feature type="domain" description="Glyoxalase-like" evidence="1">
    <location>
        <begin position="134"/>
        <end position="247"/>
    </location>
</feature>
<dbReference type="InterPro" id="IPR041581">
    <property type="entry name" value="Glyoxalase_6"/>
</dbReference>
<evidence type="ECO:0000259" key="1">
    <source>
        <dbReference type="Pfam" id="PF18029"/>
    </source>
</evidence>
<name>A0ABP9I0F4_9ACTN</name>
<reference evidence="3" key="1">
    <citation type="journal article" date="2019" name="Int. J. Syst. Evol. Microbiol.">
        <title>The Global Catalogue of Microorganisms (GCM) 10K type strain sequencing project: providing services to taxonomists for standard genome sequencing and annotation.</title>
        <authorList>
            <consortium name="The Broad Institute Genomics Platform"/>
            <consortium name="The Broad Institute Genome Sequencing Center for Infectious Disease"/>
            <person name="Wu L."/>
            <person name="Ma J."/>
        </authorList>
    </citation>
    <scope>NUCLEOTIDE SEQUENCE [LARGE SCALE GENOMIC DNA]</scope>
    <source>
        <strain evidence="3">JCM 18126</strain>
    </source>
</reference>
<dbReference type="InterPro" id="IPR029068">
    <property type="entry name" value="Glyas_Bleomycin-R_OHBP_Dase"/>
</dbReference>
<dbReference type="Proteomes" id="UP001501195">
    <property type="component" value="Unassembled WGS sequence"/>
</dbReference>
<dbReference type="RefSeq" id="WP_345712834.1">
    <property type="nucleotide sequence ID" value="NZ_BAABIL010000374.1"/>
</dbReference>
<sequence>MPTDARGELSQVVVDAADPKGLARWWARALGWRVVLAADDEVEIAPPEGLPGLPLVFVPVPDAKRGPNRVHLDLDTDSVATQRVTVAALLDAGARRADVGQGQVPWEVLADPEGNEFCVLDPRPQYEGTGAVASVVVQALDPPRLGRFWALASGWDVVRQGADVVALRPPTGGPYLELVRTRSPHAVKNRWHLDLRPRALTPGRRGTAQHAVVAALLDAGARRADVGQGRRPWVVLADPEGNEFCVLTEPRG</sequence>
<feature type="domain" description="Glyoxalase-like" evidence="1">
    <location>
        <begin position="11"/>
        <end position="120"/>
    </location>
</feature>
<dbReference type="SUPFAM" id="SSF54593">
    <property type="entry name" value="Glyoxalase/Bleomycin resistance protein/Dihydroxybiphenyl dioxygenase"/>
    <property type="match status" value="2"/>
</dbReference>